<proteinExistence type="predicted"/>
<name>A0A4R1N303_9RHOB</name>
<dbReference type="PROSITE" id="PS51063">
    <property type="entry name" value="HTH_CRP_2"/>
    <property type="match status" value="1"/>
</dbReference>
<keyword evidence="2" id="KW-0238">DNA-binding</keyword>
<evidence type="ECO:0000256" key="2">
    <source>
        <dbReference type="ARBA" id="ARBA00023125"/>
    </source>
</evidence>
<evidence type="ECO:0000313" key="5">
    <source>
        <dbReference type="EMBL" id="TCL00781.1"/>
    </source>
</evidence>
<dbReference type="GO" id="GO:0003700">
    <property type="term" value="F:DNA-binding transcription factor activity"/>
    <property type="evidence" value="ECO:0007669"/>
    <property type="project" value="InterPro"/>
</dbReference>
<evidence type="ECO:0000256" key="3">
    <source>
        <dbReference type="ARBA" id="ARBA00023163"/>
    </source>
</evidence>
<dbReference type="InterPro" id="IPR012318">
    <property type="entry name" value="HTH_CRP"/>
</dbReference>
<feature type="domain" description="HTH crp-type" evidence="4">
    <location>
        <begin position="155"/>
        <end position="229"/>
    </location>
</feature>
<comment type="caution">
    <text evidence="5">The sequence shown here is derived from an EMBL/GenBank/DDBJ whole genome shotgun (WGS) entry which is preliminary data.</text>
</comment>
<dbReference type="PROSITE" id="PS00042">
    <property type="entry name" value="HTH_CRP_1"/>
    <property type="match status" value="1"/>
</dbReference>
<dbReference type="CDD" id="cd00092">
    <property type="entry name" value="HTH_CRP"/>
    <property type="match status" value="1"/>
</dbReference>
<evidence type="ECO:0000256" key="1">
    <source>
        <dbReference type="ARBA" id="ARBA00023015"/>
    </source>
</evidence>
<dbReference type="AlphaFoldDB" id="A0A4R1N303"/>
<dbReference type="SUPFAM" id="SSF46785">
    <property type="entry name" value="Winged helix' DNA-binding domain"/>
    <property type="match status" value="1"/>
</dbReference>
<dbReference type="GO" id="GO:0003677">
    <property type="term" value="F:DNA binding"/>
    <property type="evidence" value="ECO:0007669"/>
    <property type="project" value="UniProtKB-KW"/>
</dbReference>
<dbReference type="SMART" id="SM00419">
    <property type="entry name" value="HTH_CRP"/>
    <property type="match status" value="1"/>
</dbReference>
<dbReference type="InterPro" id="IPR018490">
    <property type="entry name" value="cNMP-bd_dom_sf"/>
</dbReference>
<protein>
    <submittedName>
        <fullName evidence="5">CRP-like cAMP-binding protein</fullName>
    </submittedName>
</protein>
<organism evidence="5 6">
    <name type="scientific">Shimia isoporae</name>
    <dbReference type="NCBI Taxonomy" id="647720"/>
    <lineage>
        <taxon>Bacteria</taxon>
        <taxon>Pseudomonadati</taxon>
        <taxon>Pseudomonadota</taxon>
        <taxon>Alphaproteobacteria</taxon>
        <taxon>Rhodobacterales</taxon>
        <taxon>Roseobacteraceae</taxon>
    </lineage>
</organism>
<dbReference type="Gene3D" id="1.10.10.10">
    <property type="entry name" value="Winged helix-like DNA-binding domain superfamily/Winged helix DNA-binding domain"/>
    <property type="match status" value="1"/>
</dbReference>
<dbReference type="SUPFAM" id="SSF51206">
    <property type="entry name" value="cAMP-binding domain-like"/>
    <property type="match status" value="1"/>
</dbReference>
<dbReference type="RefSeq" id="WP_132861530.1">
    <property type="nucleotide sequence ID" value="NZ_SMGR01000003.1"/>
</dbReference>
<keyword evidence="1" id="KW-0805">Transcription regulation</keyword>
<dbReference type="EMBL" id="SMGR01000003">
    <property type="protein sequence ID" value="TCL00781.1"/>
    <property type="molecule type" value="Genomic_DNA"/>
</dbReference>
<dbReference type="OrthoDB" id="667966at2"/>
<dbReference type="PRINTS" id="PR00034">
    <property type="entry name" value="HTHCRP"/>
</dbReference>
<dbReference type="Gene3D" id="2.60.120.10">
    <property type="entry name" value="Jelly Rolls"/>
    <property type="match status" value="1"/>
</dbReference>
<dbReference type="InterPro" id="IPR036388">
    <property type="entry name" value="WH-like_DNA-bd_sf"/>
</dbReference>
<accession>A0A4R1N303</accession>
<evidence type="ECO:0000259" key="4">
    <source>
        <dbReference type="PROSITE" id="PS51063"/>
    </source>
</evidence>
<keyword evidence="3" id="KW-0804">Transcription</keyword>
<reference evidence="5 6" key="1">
    <citation type="submission" date="2019-03" db="EMBL/GenBank/DDBJ databases">
        <title>Genomic Encyclopedia of Archaeal and Bacterial Type Strains, Phase II (KMG-II): from individual species to whole genera.</title>
        <authorList>
            <person name="Goeker M."/>
        </authorList>
    </citation>
    <scope>NUCLEOTIDE SEQUENCE [LARGE SCALE GENOMIC DNA]</scope>
    <source>
        <strain evidence="5 6">DSM 26433</strain>
    </source>
</reference>
<dbReference type="InterPro" id="IPR036390">
    <property type="entry name" value="WH_DNA-bd_sf"/>
</dbReference>
<dbReference type="Proteomes" id="UP000295673">
    <property type="component" value="Unassembled WGS sequence"/>
</dbReference>
<dbReference type="InterPro" id="IPR014710">
    <property type="entry name" value="RmlC-like_jellyroll"/>
</dbReference>
<gene>
    <name evidence="5" type="ORF">BXY66_3428</name>
</gene>
<evidence type="ECO:0000313" key="6">
    <source>
        <dbReference type="Proteomes" id="UP000295673"/>
    </source>
</evidence>
<keyword evidence="6" id="KW-1185">Reference proteome</keyword>
<sequence length="256" mass="28673">MLRGHLQEVTVPRPATTCDSCRRTHCGLFDDDISERSNEQLLLGRGDRLEAGQEVGCMTFWVIAGGTAASCTNFADGRRQIVSIERTGDVVCGLMSGENTQSWLEALEDCEIWKFDLSADAQNLRHDPRFLAATFSIVHHRLARSQDRISALGRLDSQERVLLYLAEHAIRHSAIDPIAPVTTLTMSREDIADYLGLNAETVSRILTRIKKSGLVKFLNRSEYVIPDFGAVERRLPVDLHDPRTSCHARLLLEAFQ</sequence>
<dbReference type="InterPro" id="IPR018335">
    <property type="entry name" value="Tscrpt_reg_HTH_Crp-type_CS"/>
</dbReference>
<dbReference type="Pfam" id="PF00325">
    <property type="entry name" value="Crp"/>
    <property type="match status" value="1"/>
</dbReference>